<dbReference type="CDD" id="cd08261">
    <property type="entry name" value="Zn_ADH7"/>
    <property type="match status" value="1"/>
</dbReference>
<evidence type="ECO:0000313" key="4">
    <source>
        <dbReference type="EMBL" id="EQB32661.1"/>
    </source>
</evidence>
<protein>
    <recommendedName>
        <fullName evidence="6">Dehydrogenase</fullName>
    </recommendedName>
</protein>
<dbReference type="Proteomes" id="UP000015523">
    <property type="component" value="Unassembled WGS sequence"/>
</dbReference>
<dbReference type="Gene3D" id="3.90.180.10">
    <property type="entry name" value="Medium-chain alcohol dehydrogenases, catalytic domain"/>
    <property type="match status" value="1"/>
</dbReference>
<dbReference type="Pfam" id="PF00107">
    <property type="entry name" value="ADH_zinc_N"/>
    <property type="match status" value="1"/>
</dbReference>
<keyword evidence="5" id="KW-1185">Reference proteome</keyword>
<dbReference type="PANTHER" id="PTHR43401">
    <property type="entry name" value="L-THREONINE 3-DEHYDROGENASE"/>
    <property type="match status" value="1"/>
</dbReference>
<dbReference type="PANTHER" id="PTHR43401:SF3">
    <property type="entry name" value="L-GALACTONATE-5-DEHYDROGENASE"/>
    <property type="match status" value="1"/>
</dbReference>
<dbReference type="AlphaFoldDB" id="T0J416"/>
<comment type="caution">
    <text evidence="4">The sequence shown here is derived from an EMBL/GenBank/DDBJ whole genome shotgun (WGS) entry which is preliminary data.</text>
</comment>
<evidence type="ECO:0008006" key="6">
    <source>
        <dbReference type="Google" id="ProtNLM"/>
    </source>
</evidence>
<dbReference type="OrthoDB" id="9809185at2"/>
<dbReference type="Pfam" id="PF08240">
    <property type="entry name" value="ADH_N"/>
    <property type="match status" value="1"/>
</dbReference>
<dbReference type="RefSeq" id="WP_021317544.1">
    <property type="nucleotide sequence ID" value="NZ_AUWY01000060.1"/>
</dbReference>
<dbReference type="SUPFAM" id="SSF50129">
    <property type="entry name" value="GroES-like"/>
    <property type="match status" value="1"/>
</dbReference>
<evidence type="ECO:0000256" key="1">
    <source>
        <dbReference type="ARBA" id="ARBA00023002"/>
    </source>
</evidence>
<dbReference type="SUPFAM" id="SSF51735">
    <property type="entry name" value="NAD(P)-binding Rossmann-fold domains"/>
    <property type="match status" value="1"/>
</dbReference>
<organism evidence="4 5">
    <name type="scientific">Sphingobium ummariense RL-3</name>
    <dbReference type="NCBI Taxonomy" id="1346791"/>
    <lineage>
        <taxon>Bacteria</taxon>
        <taxon>Pseudomonadati</taxon>
        <taxon>Pseudomonadota</taxon>
        <taxon>Alphaproteobacteria</taxon>
        <taxon>Sphingomonadales</taxon>
        <taxon>Sphingomonadaceae</taxon>
        <taxon>Sphingobium</taxon>
    </lineage>
</organism>
<feature type="domain" description="Alcohol dehydrogenase-like C-terminal" evidence="2">
    <location>
        <begin position="169"/>
        <end position="284"/>
    </location>
</feature>
<evidence type="ECO:0000313" key="5">
    <source>
        <dbReference type="Proteomes" id="UP000015523"/>
    </source>
</evidence>
<accession>T0J416</accession>
<dbReference type="EMBL" id="AUWY01000060">
    <property type="protein sequence ID" value="EQB32661.1"/>
    <property type="molecule type" value="Genomic_DNA"/>
</dbReference>
<dbReference type="GO" id="GO:0016491">
    <property type="term" value="F:oxidoreductase activity"/>
    <property type="evidence" value="ECO:0007669"/>
    <property type="project" value="UniProtKB-KW"/>
</dbReference>
<dbReference type="eggNOG" id="COG1063">
    <property type="taxonomic scope" value="Bacteria"/>
</dbReference>
<keyword evidence="1" id="KW-0560">Oxidoreductase</keyword>
<gene>
    <name evidence="4" type="ORF">M529_08315</name>
</gene>
<dbReference type="Gene3D" id="3.40.50.720">
    <property type="entry name" value="NAD(P)-binding Rossmann-like Domain"/>
    <property type="match status" value="1"/>
</dbReference>
<dbReference type="InterPro" id="IPR050129">
    <property type="entry name" value="Zn_alcohol_dh"/>
</dbReference>
<reference evidence="4 5" key="1">
    <citation type="journal article" date="2013" name="Genome Announc.">
        <title>Draft Genome Sequence of Sphingobium ummariense Strain RL-3, a Hexachlorocyclohexane-Degrading Bacterium.</title>
        <authorList>
            <person name="Kohli P."/>
            <person name="Dua A."/>
            <person name="Sangwan N."/>
            <person name="Oldach P."/>
            <person name="Khurana J.P."/>
            <person name="Lal R."/>
        </authorList>
    </citation>
    <scope>NUCLEOTIDE SEQUENCE [LARGE SCALE GENOMIC DNA]</scope>
    <source>
        <strain evidence="4 5">RL-3</strain>
    </source>
</reference>
<feature type="domain" description="Alcohol dehydrogenase-like N-terminal" evidence="3">
    <location>
        <begin position="24"/>
        <end position="129"/>
    </location>
</feature>
<proteinExistence type="predicted"/>
<dbReference type="InterPro" id="IPR013149">
    <property type="entry name" value="ADH-like_C"/>
</dbReference>
<evidence type="ECO:0000259" key="3">
    <source>
        <dbReference type="Pfam" id="PF08240"/>
    </source>
</evidence>
<name>T0J416_9SPHN</name>
<sequence>MKAVVCREPYSIEIQDRPEPMAAAGELLVRIRRVGLCGTDYHIFAGRHPFLAYPRVMGHELSGEVVQALPGSAFQPGQTVAINPYIACGTCVACRHHKPNACVNISVLGVHIDGGMTELIAVPESAVIDASGLTIDQAAMLEFLAIGAHAVARSGVGASDRTLVVGAGPIGVAAGLFARLNGAHVTIVDTRASRLAYARDRLGFTDLVEADSELGTHLASRTGGEMFDMVFDATGSLTAMAQSLNYVAHGGTLVLVGVSPGDLVFPDPEFHKREATLMASRNALAADFDRVKCAILDGSIPTDALHTHSLSAEEMPVRIPELIAGADHVLKAIARF</sequence>
<dbReference type="InterPro" id="IPR011032">
    <property type="entry name" value="GroES-like_sf"/>
</dbReference>
<dbReference type="PATRIC" id="fig|1346791.3.peg.1596"/>
<dbReference type="InterPro" id="IPR013154">
    <property type="entry name" value="ADH-like_N"/>
</dbReference>
<dbReference type="InterPro" id="IPR036291">
    <property type="entry name" value="NAD(P)-bd_dom_sf"/>
</dbReference>
<evidence type="ECO:0000259" key="2">
    <source>
        <dbReference type="Pfam" id="PF00107"/>
    </source>
</evidence>
<dbReference type="STRING" id="1346791.M529_08315"/>